<keyword evidence="2" id="KW-1185">Reference proteome</keyword>
<gene>
    <name evidence="1" type="ORF">KKC1_34600</name>
</gene>
<sequence>MDYYNSLQMYSSYRQIYSFDDNFELAKEICSKHPELCSKNKERIAVN</sequence>
<dbReference type="AlphaFoldDB" id="A0A1Z5HXU8"/>
<dbReference type="Proteomes" id="UP000197032">
    <property type="component" value="Unassembled WGS sequence"/>
</dbReference>
<comment type="caution">
    <text evidence="1">The sequence shown here is derived from an EMBL/GenBank/DDBJ whole genome shotgun (WGS) entry which is preliminary data.</text>
</comment>
<name>A0A1Z5HXU8_9FIRM</name>
<proteinExistence type="predicted"/>
<evidence type="ECO:0000313" key="1">
    <source>
        <dbReference type="EMBL" id="GAW94353.1"/>
    </source>
</evidence>
<evidence type="ECO:0000313" key="2">
    <source>
        <dbReference type="Proteomes" id="UP000197032"/>
    </source>
</evidence>
<protein>
    <submittedName>
        <fullName evidence="1">Uncharacterized protein</fullName>
    </submittedName>
</protein>
<accession>A0A1Z5HXU8</accession>
<reference evidence="2" key="1">
    <citation type="journal article" date="2017" name="Appl. Environ. Microbiol.">
        <title>Genomic Analysis of Calderihabitans maritimus KKC1, a Thermophilic, Hydrogenogenic, Carboxydotrophic Bacterium Isolated from Marine Sediment.</title>
        <authorList>
            <person name="Omae K."/>
            <person name="Yoneda Y."/>
            <person name="Fukuyama Y."/>
            <person name="Yoshida T."/>
            <person name="Sako Y."/>
        </authorList>
    </citation>
    <scope>NUCLEOTIDE SEQUENCE [LARGE SCALE GENOMIC DNA]</scope>
    <source>
        <strain evidence="2">KKC1</strain>
    </source>
</reference>
<dbReference type="EMBL" id="BDGJ01000215">
    <property type="protein sequence ID" value="GAW94353.1"/>
    <property type="molecule type" value="Genomic_DNA"/>
</dbReference>
<organism evidence="1 2">
    <name type="scientific">Calderihabitans maritimus</name>
    <dbReference type="NCBI Taxonomy" id="1246530"/>
    <lineage>
        <taxon>Bacteria</taxon>
        <taxon>Bacillati</taxon>
        <taxon>Bacillota</taxon>
        <taxon>Clostridia</taxon>
        <taxon>Neomoorellales</taxon>
        <taxon>Calderihabitantaceae</taxon>
        <taxon>Calderihabitans</taxon>
    </lineage>
</organism>